<keyword evidence="3 8" id="KW-0813">Transport</keyword>
<evidence type="ECO:0000256" key="5">
    <source>
        <dbReference type="ARBA" id="ARBA00022692"/>
    </source>
</evidence>
<feature type="region of interest" description="Disordered" evidence="9">
    <location>
        <begin position="315"/>
        <end position="354"/>
    </location>
</feature>
<feature type="transmembrane region" description="Helical" evidence="10">
    <location>
        <begin position="183"/>
        <end position="204"/>
    </location>
</feature>
<dbReference type="GO" id="GO:0005886">
    <property type="term" value="C:plasma membrane"/>
    <property type="evidence" value="ECO:0007669"/>
    <property type="project" value="UniProtKB-SubCell"/>
</dbReference>
<feature type="transmembrane region" description="Helical" evidence="10">
    <location>
        <begin position="62"/>
        <end position="81"/>
    </location>
</feature>
<gene>
    <name evidence="11" type="ORF">E2F48_00390</name>
</gene>
<comment type="subcellular location">
    <subcellularLocation>
        <location evidence="1">Cell membrane</location>
        <topology evidence="1">Multi-pass membrane protein</topology>
    </subcellularLocation>
</comment>
<evidence type="ECO:0000256" key="8">
    <source>
        <dbReference type="RuleBase" id="RU000477"/>
    </source>
</evidence>
<dbReference type="InterPro" id="IPR023271">
    <property type="entry name" value="Aquaporin-like"/>
</dbReference>
<dbReference type="InterPro" id="IPR034294">
    <property type="entry name" value="Aquaporin_transptr"/>
</dbReference>
<dbReference type="PANTHER" id="PTHR19139:SF199">
    <property type="entry name" value="MIP17260P"/>
    <property type="match status" value="1"/>
</dbReference>
<dbReference type="InterPro" id="IPR022357">
    <property type="entry name" value="MIP_CS"/>
</dbReference>
<dbReference type="Proteomes" id="UP000295411">
    <property type="component" value="Unassembled WGS sequence"/>
</dbReference>
<evidence type="ECO:0000256" key="1">
    <source>
        <dbReference type="ARBA" id="ARBA00004651"/>
    </source>
</evidence>
<dbReference type="PANTHER" id="PTHR19139">
    <property type="entry name" value="AQUAPORIN TRANSPORTER"/>
    <property type="match status" value="1"/>
</dbReference>
<comment type="similarity">
    <text evidence="2 8">Belongs to the MIP/aquaporin (TC 1.A.8) family.</text>
</comment>
<feature type="transmembrane region" description="Helical" evidence="10">
    <location>
        <begin position="87"/>
        <end position="107"/>
    </location>
</feature>
<feature type="transmembrane region" description="Helical" evidence="10">
    <location>
        <begin position="128"/>
        <end position="153"/>
    </location>
</feature>
<evidence type="ECO:0000256" key="7">
    <source>
        <dbReference type="ARBA" id="ARBA00023136"/>
    </source>
</evidence>
<keyword evidence="7 10" id="KW-0472">Membrane</keyword>
<dbReference type="PRINTS" id="PR00783">
    <property type="entry name" value="MINTRINSICP"/>
</dbReference>
<accession>A0A4R5U235</accession>
<keyword evidence="5 8" id="KW-0812">Transmembrane</keyword>
<evidence type="ECO:0000256" key="4">
    <source>
        <dbReference type="ARBA" id="ARBA00022475"/>
    </source>
</evidence>
<evidence type="ECO:0000313" key="11">
    <source>
        <dbReference type="EMBL" id="TDK27638.1"/>
    </source>
</evidence>
<dbReference type="GO" id="GO:0015250">
    <property type="term" value="F:water channel activity"/>
    <property type="evidence" value="ECO:0007669"/>
    <property type="project" value="TreeGrafter"/>
</dbReference>
<feature type="region of interest" description="Disordered" evidence="9">
    <location>
        <begin position="1"/>
        <end position="32"/>
    </location>
</feature>
<protein>
    <submittedName>
        <fullName evidence="11">Porin</fullName>
    </submittedName>
</protein>
<dbReference type="InterPro" id="IPR000425">
    <property type="entry name" value="MIP"/>
</dbReference>
<proteinExistence type="inferred from homology"/>
<keyword evidence="12" id="KW-1185">Reference proteome</keyword>
<dbReference type="EMBL" id="SMTK01000001">
    <property type="protein sequence ID" value="TDK27638.1"/>
    <property type="molecule type" value="Genomic_DNA"/>
</dbReference>
<feature type="transmembrane region" description="Helical" evidence="10">
    <location>
        <begin position="257"/>
        <end position="275"/>
    </location>
</feature>
<evidence type="ECO:0000256" key="6">
    <source>
        <dbReference type="ARBA" id="ARBA00022989"/>
    </source>
</evidence>
<evidence type="ECO:0000256" key="10">
    <source>
        <dbReference type="SAM" id="Phobius"/>
    </source>
</evidence>
<evidence type="ECO:0000313" key="12">
    <source>
        <dbReference type="Proteomes" id="UP000295411"/>
    </source>
</evidence>
<evidence type="ECO:0000256" key="2">
    <source>
        <dbReference type="ARBA" id="ARBA00006175"/>
    </source>
</evidence>
<reference evidence="11 12" key="1">
    <citation type="submission" date="2019-03" db="EMBL/GenBank/DDBJ databases">
        <title>Arthrobacter sp. nov., an bacterium isolated from biocrust in Mu Us Desert.</title>
        <authorList>
            <person name="Lixiong L."/>
        </authorList>
    </citation>
    <scope>NUCLEOTIDE SEQUENCE [LARGE SCALE GENOMIC DNA]</scope>
    <source>
        <strain evidence="11 12">SLN-3</strain>
    </source>
</reference>
<comment type="caution">
    <text evidence="11">The sequence shown here is derived from an EMBL/GenBank/DDBJ whole genome shotgun (WGS) entry which is preliminary data.</text>
</comment>
<evidence type="ECO:0000256" key="9">
    <source>
        <dbReference type="SAM" id="MobiDB-lite"/>
    </source>
</evidence>
<name>A0A4R5U235_9MICC</name>
<dbReference type="OrthoDB" id="9807293at2"/>
<dbReference type="SUPFAM" id="SSF81338">
    <property type="entry name" value="Aquaporin-like"/>
    <property type="match status" value="1"/>
</dbReference>
<dbReference type="Gene3D" id="1.20.1080.10">
    <property type="entry name" value="Glycerol uptake facilitator protein"/>
    <property type="match status" value="1"/>
</dbReference>
<dbReference type="Pfam" id="PF00230">
    <property type="entry name" value="MIP"/>
    <property type="match status" value="1"/>
</dbReference>
<organism evidence="11 12">
    <name type="scientific">Arthrobacter crusticola</name>
    <dbReference type="NCBI Taxonomy" id="2547960"/>
    <lineage>
        <taxon>Bacteria</taxon>
        <taxon>Bacillati</taxon>
        <taxon>Actinomycetota</taxon>
        <taxon>Actinomycetes</taxon>
        <taxon>Micrococcales</taxon>
        <taxon>Micrococcaceae</taxon>
        <taxon>Arthrobacter</taxon>
    </lineage>
</organism>
<keyword evidence="4" id="KW-1003">Cell membrane</keyword>
<dbReference type="PROSITE" id="PS00221">
    <property type="entry name" value="MIP"/>
    <property type="match status" value="1"/>
</dbReference>
<evidence type="ECO:0000256" key="3">
    <source>
        <dbReference type="ARBA" id="ARBA00022448"/>
    </source>
</evidence>
<feature type="transmembrane region" description="Helical" evidence="10">
    <location>
        <begin position="216"/>
        <end position="237"/>
    </location>
</feature>
<sequence length="354" mass="35359">MGDWTAVRRRPGARARVAGTAEGPNRRTHCPMSHEIHPYLDAGPDRTGALPLRSYGPAARTAAEAVGSFVVVLTGLGVTMLNTQSGVPPTLAFGFALLAAMIAFGYISGGHFNPAVTLGSAVAGRTGWGSVLPYILAQLVGGLAAAGFLWLLLSANSQLTDVNGLFAAASNGFEEHSVAQFPLSSAFLAEAVCTAILVAVFLGATARHAGRSTAPFAVGLTYASLLTLLLPVTNGGLNPARSTASALFTGDWAPAQLWLFFAAPLVGAVIAGLVFRSFDAAGRRSAASAAPSAAAGAADAAPSVSTGTAGAGIGAPVMGRPAPAAPPAGPAAPAGSPDDVRSFFDKGPGTTGRS</sequence>
<dbReference type="AlphaFoldDB" id="A0A4R5U235"/>
<keyword evidence="6 10" id="KW-1133">Transmembrane helix</keyword>